<dbReference type="NCBIfam" id="TIGR01352">
    <property type="entry name" value="tonB_Cterm"/>
    <property type="match status" value="1"/>
</dbReference>
<gene>
    <name evidence="5" type="ORF">F1599_10335</name>
</gene>
<evidence type="ECO:0000313" key="6">
    <source>
        <dbReference type="Proteomes" id="UP000324324"/>
    </source>
</evidence>
<evidence type="ECO:0000256" key="1">
    <source>
        <dbReference type="ARBA" id="ARBA00004167"/>
    </source>
</evidence>
<name>A0A5M8ASW9_9BURK</name>
<dbReference type="GO" id="GO:0016020">
    <property type="term" value="C:membrane"/>
    <property type="evidence" value="ECO:0007669"/>
    <property type="project" value="UniProtKB-SubCell"/>
</dbReference>
<accession>A0A5M8ASW9</accession>
<evidence type="ECO:0000256" key="3">
    <source>
        <dbReference type="ARBA" id="ARBA00022989"/>
    </source>
</evidence>
<proteinExistence type="predicted"/>
<evidence type="ECO:0000256" key="4">
    <source>
        <dbReference type="ARBA" id="ARBA00023136"/>
    </source>
</evidence>
<dbReference type="InterPro" id="IPR006260">
    <property type="entry name" value="TonB/TolA_C"/>
</dbReference>
<sequence>MPAIPASIRQISAERSMVSISLGSCRRRWWAALMPSLAMFFIAGGHGRAEGRDAALELAAKRVSEAVATAEVIPAAKGTLKQQGDKVPPQRAACLSAMEPRTVANRIGYPLAEDFSKEEFLALTRFLDTPEGKRIQQARAERLASGNLVFRLTPEESAAVGKALPAPLAAKWSAGAATQPKTLQAVRKVFEEQQAICRNEEASPRPAASAPVNYREGVPPNVGCSQPRLSLVSELPDKPVSVTVRVWIGEDGSVARTAVEKPSGFQPVDNAARRAMNGMRCSARGSGTLVPFTTTQSFVVRAGG</sequence>
<dbReference type="EMBL" id="VWRN01000030">
    <property type="protein sequence ID" value="KAA6125191.1"/>
    <property type="molecule type" value="Genomic_DNA"/>
</dbReference>
<dbReference type="AlphaFoldDB" id="A0A5M8ASW9"/>
<protein>
    <submittedName>
        <fullName evidence="5">TonB family protein</fullName>
    </submittedName>
</protein>
<dbReference type="SUPFAM" id="SSF74653">
    <property type="entry name" value="TolA/TonB C-terminal domain"/>
    <property type="match status" value="1"/>
</dbReference>
<keyword evidence="3" id="KW-1133">Transmembrane helix</keyword>
<reference evidence="5 6" key="1">
    <citation type="submission" date="2019-09" db="EMBL/GenBank/DDBJ databases">
        <title>Isolation of a novel species in the genus Cupriavidus from patients with sepsis using whole genome sequencing.</title>
        <authorList>
            <person name="Kweon O.J."/>
            <person name="Lee M.-K."/>
        </authorList>
    </citation>
    <scope>NUCLEOTIDE SEQUENCE [LARGE SCALE GENOMIC DNA]</scope>
    <source>
        <strain evidence="5 6">MKL-01</strain>
    </source>
</reference>
<keyword evidence="2" id="KW-0812">Transmembrane</keyword>
<dbReference type="Proteomes" id="UP000324324">
    <property type="component" value="Unassembled WGS sequence"/>
</dbReference>
<comment type="caution">
    <text evidence="5">The sequence shown here is derived from an EMBL/GenBank/DDBJ whole genome shotgun (WGS) entry which is preliminary data.</text>
</comment>
<evidence type="ECO:0000256" key="2">
    <source>
        <dbReference type="ARBA" id="ARBA00022692"/>
    </source>
</evidence>
<dbReference type="RefSeq" id="WP_150082989.1">
    <property type="nucleotide sequence ID" value="NZ_VWRN01000030.1"/>
</dbReference>
<keyword evidence="4" id="KW-0472">Membrane</keyword>
<organism evidence="5 6">
    <name type="scientific">Cupriavidus cauae</name>
    <dbReference type="NCBI Taxonomy" id="2608999"/>
    <lineage>
        <taxon>Bacteria</taxon>
        <taxon>Pseudomonadati</taxon>
        <taxon>Pseudomonadota</taxon>
        <taxon>Betaproteobacteria</taxon>
        <taxon>Burkholderiales</taxon>
        <taxon>Burkholderiaceae</taxon>
        <taxon>Cupriavidus</taxon>
    </lineage>
</organism>
<evidence type="ECO:0000313" key="5">
    <source>
        <dbReference type="EMBL" id="KAA6125191.1"/>
    </source>
</evidence>
<keyword evidence="6" id="KW-1185">Reference proteome</keyword>
<comment type="subcellular location">
    <subcellularLocation>
        <location evidence="1">Membrane</location>
        <topology evidence="1">Single-pass membrane protein</topology>
    </subcellularLocation>
</comment>